<dbReference type="Pfam" id="PF19258">
    <property type="entry name" value="KxYKxGKxW_sig"/>
    <property type="match status" value="1"/>
</dbReference>
<comment type="caution">
    <text evidence="3">The sequence shown here is derived from an EMBL/GenBank/DDBJ whole genome shotgun (WGS) entry which is preliminary data.</text>
</comment>
<sequence length="2020" mass="219036">MRRKIEEETKQTHYRLWKSGKRWLYASATLLTIFGSGYIFDEVGVTDDIIKSAQKFIKEITTLETVEATQANYTGAETIWSSVGNYQVQMQRIRRNIVGNITTDTPLPTIPAGSTIEKAYLLREAEGDQNNAITMANTANNFNVVLNGQTTVVPFDSHRNLPSTVTASTPHGGYQVYSDITSVLKNANVTGNDLNTKGFSANINNDPQTQDNYSYTFLVIITSNPSNPNKRVTVNNFGAAVSNGSNGGTAIFNDTIEVGTGYRGIVNQLTTTVCSMEGNDTVKISTDGVPTLSLVHSGSIDISTASIGSYDGKCVAVSKDLNLESNTSGSFAIELQVLATTGGVYGFVVSETEVERIGLVQKYVDSDGVNLGTLYPAYAQTKIEGTPGDPYADLLNALSAPAGYSGPTTDTNDPDDGFGVNDGNFNKFSDSTVTYTYTNLPQQTDVKIVGGPLINQGTQEDVLVGRTDKPSEAPNASYFYSAPPGYHIDSITSTANGDTLTLPTISGAMTKTATLAVAKYGPDTATDSVITIRLRSDTANSSVTFQDVSTNTVLDAMDIATSTGAVIDFSTANTKLATLQAANYVVKDNGIPSADTTYTPGGDYDYTVNLLHDTEMRTDIYNVNYTVHHDYTDNTKDHDAVETLQVTRTYYWDKVTNAEVPATATMANYAVAGNINVHPSAPVYAFKTGDEAKGTLSATGDLQLKTVNKDTTPGGWVASKASVIPAKIELSKNATTGTNSTGTITVTDTINYTQNQVGFTDVTNNNTDLGPVLLEGTLNSPIDFTATTTKLNDLINTKHYVVRDSDVPSVTTNFAVANPNYTINLIHDTEMRTDTYNIGYTVNHVYSDGVANHQTLENVTVTRTYYWDKVTNTEVPATATMTNYAVGGNKDTHPSAPVYAITSGAVDVTSLNTSTGALQLKTVNRDTATNWLTDKTSANLAAIDLSQNANTGTGQTTTITASDTINYYRNAELRTDTYNINYNVNHIYKGDTTNPNSHITSETLQVTRHYYWDLVSNTEIPANATMNEYGVSGVIATKPGAPVYILDAADIGDVLTFSATTGDLQLKSVAQDGKANWLADKASVTPALIALSQNAATGTKGTATINVSGTINYYSDTELRIDTYNIDYIVKHDYTDNTLDHETEEEVQVTRTYYWDKVTNSAVSSTADMSHYGVSGVIATKPVAPVYALHAGDVGDVESLDTATGALQFKPIAKDAAIGWEASTASDVASLIQLSQDPTTDTGGSGDIEIIDTIYYYKDVVRFNDITTNAVLNIYGLTGYVGGPIDFTGANALLTGFEAGHYVVRDNDIPPTPTNFQDHNPDYTVNLMHDTVMRTDTYTVDYAVNHIYSDGSYDSKSQGNMTVTRTYYWDLVTDKEVPATADMTLYAVNKDNTKHPAAPVYQLATADAGKAQLDTATGDLQLQTIAADNHTGYFASQAQVKPDLIELSKNTVTGTQGTADIKVSDTINYYRNSEMRTDTYNISYTVYHDYSDGSHNHDTAEVWQVTREYYWDLVTNAEISSTADMSQYGVSGDSKTQPKLPYFSLSEVSRLRTLGATLPTTLQLNPGLTNVNRLGGIGLYDLDLGDMGSFDSATGDFQLKTVRQDGKPDWIASKDFVKPAKLELSQDPTTGTPQIADINIEDTIDYYRDSEIRTDTYNINYTVHHDYADNAKDHDEQEHMTVTRTYYWDKVANAEVPLNATMNHYAVHGVIVDDPTDPVYAFAAGYTGAATLDKADGDLQLPTVDADIRVGYTASQASVTPNVLALRQDANTGTAKTATIDVTDTITYTADPYAITYLNQDGTVFTTWDAAYTTVPTSYTAEDAVILPKRDNVDKPGKIFLGWYDNNAFTGDAITDIPIGTIGDKVYYAKMKDDLSRIDAKDIVRTIGKHQTYAWHHTDHDVKLYDEDAKEVVDAAIWTIIDGQVYTKTDMAALPEGVYNATFSNIDPRTDTAAFAGLLPTTSAPRAVTSQAKITILAKDEGTLLNAGERRNLLTVLSGFILMMLSAAIIKLNRRKRNDN</sequence>
<keyword evidence="2" id="KW-1133">Transmembrane helix</keyword>
<proteinExistence type="predicted"/>
<evidence type="ECO:0000256" key="2">
    <source>
        <dbReference type="SAM" id="Phobius"/>
    </source>
</evidence>
<gene>
    <name evidence="3" type="ORF">GX453_06875</name>
</gene>
<feature type="transmembrane region" description="Helical" evidence="2">
    <location>
        <begin position="23"/>
        <end position="40"/>
    </location>
</feature>
<dbReference type="Proteomes" id="UP000559962">
    <property type="component" value="Unassembled WGS sequence"/>
</dbReference>
<name>A0A847J2Y8_9LACT</name>
<dbReference type="Gene3D" id="3.10.20.470">
    <property type="match status" value="3"/>
</dbReference>
<protein>
    <submittedName>
        <fullName evidence="3">KxYKxGKxW signal peptide domain-containing protein</fullName>
    </submittedName>
</protein>
<reference evidence="3 4" key="1">
    <citation type="journal article" date="2020" name="Biotechnol. Biofuels">
        <title>New insights from the biogas microbiome by comprehensive genome-resolved metagenomics of nearly 1600 species originating from multiple anaerobic digesters.</title>
        <authorList>
            <person name="Campanaro S."/>
            <person name="Treu L."/>
            <person name="Rodriguez-R L.M."/>
            <person name="Kovalovszki A."/>
            <person name="Ziels R.M."/>
            <person name="Maus I."/>
            <person name="Zhu X."/>
            <person name="Kougias P.G."/>
            <person name="Basile A."/>
            <person name="Luo G."/>
            <person name="Schluter A."/>
            <person name="Konstantinidis K.T."/>
            <person name="Angelidaki I."/>
        </authorList>
    </citation>
    <scope>NUCLEOTIDE SEQUENCE [LARGE SCALE GENOMIC DNA]</scope>
    <source>
        <strain evidence="3">AS27yjCOA_61</strain>
    </source>
</reference>
<organism evidence="3 4">
    <name type="scientific">Pseudolactococcus chungangensis</name>
    <dbReference type="NCBI Taxonomy" id="451457"/>
    <lineage>
        <taxon>Bacteria</taxon>
        <taxon>Bacillati</taxon>
        <taxon>Bacillota</taxon>
        <taxon>Bacilli</taxon>
        <taxon>Lactobacillales</taxon>
        <taxon>Streptococcaceae</taxon>
        <taxon>Pseudolactococcus</taxon>
    </lineage>
</organism>
<dbReference type="EMBL" id="JAAYVO010000090">
    <property type="protein sequence ID" value="NLH35729.1"/>
    <property type="molecule type" value="Genomic_DNA"/>
</dbReference>
<dbReference type="InterPro" id="IPR022263">
    <property type="entry name" value="KxYKxGKxW"/>
</dbReference>
<dbReference type="NCBIfam" id="TIGR03715">
    <property type="entry name" value="KxYKxGKxW"/>
    <property type="match status" value="1"/>
</dbReference>
<keyword evidence="2" id="KW-0812">Transmembrane</keyword>
<evidence type="ECO:0000256" key="1">
    <source>
        <dbReference type="ARBA" id="ARBA00022729"/>
    </source>
</evidence>
<accession>A0A847J2Y8</accession>
<keyword evidence="2" id="KW-0472">Membrane</keyword>
<evidence type="ECO:0000313" key="4">
    <source>
        <dbReference type="Proteomes" id="UP000559962"/>
    </source>
</evidence>
<keyword evidence="1" id="KW-0732">Signal</keyword>
<feature type="transmembrane region" description="Helical" evidence="2">
    <location>
        <begin position="1993"/>
        <end position="2012"/>
    </location>
</feature>
<evidence type="ECO:0000313" key="3">
    <source>
        <dbReference type="EMBL" id="NLH35729.1"/>
    </source>
</evidence>